<organism evidence="1">
    <name type="scientific">marine metagenome</name>
    <dbReference type="NCBI Taxonomy" id="408172"/>
    <lineage>
        <taxon>unclassified sequences</taxon>
        <taxon>metagenomes</taxon>
        <taxon>ecological metagenomes</taxon>
    </lineage>
</organism>
<proteinExistence type="predicted"/>
<name>A0A382KEE4_9ZZZZ</name>
<reference evidence="1" key="1">
    <citation type="submission" date="2018-05" db="EMBL/GenBank/DDBJ databases">
        <authorList>
            <person name="Lanie J.A."/>
            <person name="Ng W.-L."/>
            <person name="Kazmierczak K.M."/>
            <person name="Andrzejewski T.M."/>
            <person name="Davidsen T.M."/>
            <person name="Wayne K.J."/>
            <person name="Tettelin H."/>
            <person name="Glass J.I."/>
            <person name="Rusch D."/>
            <person name="Podicherti R."/>
            <person name="Tsui H.-C.T."/>
            <person name="Winkler M.E."/>
        </authorList>
    </citation>
    <scope>NUCLEOTIDE SEQUENCE</scope>
</reference>
<gene>
    <name evidence="1" type="ORF">METZ01_LOCUS274596</name>
</gene>
<accession>A0A382KEE4</accession>
<feature type="non-terminal residue" evidence="1">
    <location>
        <position position="1"/>
    </location>
</feature>
<feature type="non-terminal residue" evidence="1">
    <location>
        <position position="35"/>
    </location>
</feature>
<dbReference type="AlphaFoldDB" id="A0A382KEE4"/>
<dbReference type="EMBL" id="UINC01079601">
    <property type="protein sequence ID" value="SVC21742.1"/>
    <property type="molecule type" value="Genomic_DNA"/>
</dbReference>
<protein>
    <submittedName>
        <fullName evidence="1">Uncharacterized protein</fullName>
    </submittedName>
</protein>
<evidence type="ECO:0000313" key="1">
    <source>
        <dbReference type="EMBL" id="SVC21742.1"/>
    </source>
</evidence>
<sequence>VEINYSTLFQGITSIIGDPRILPMWIISGLLLFLG</sequence>